<dbReference type="Pfam" id="PF01564">
    <property type="entry name" value="Spermine_synth"/>
    <property type="match status" value="1"/>
</dbReference>
<keyword evidence="2" id="KW-0963">Cytoplasm</keyword>
<dbReference type="EMBL" id="DRYK01000044">
    <property type="protein sequence ID" value="HHP67803.1"/>
    <property type="molecule type" value="Genomic_DNA"/>
</dbReference>
<evidence type="ECO:0000256" key="6">
    <source>
        <dbReference type="HAMAP-Rule" id="MF_00198"/>
    </source>
</evidence>
<dbReference type="GO" id="GO:0050314">
    <property type="term" value="F:sym-norspermidine synthase activity"/>
    <property type="evidence" value="ECO:0007669"/>
    <property type="project" value="UniProtKB-ARBA"/>
</dbReference>
<keyword evidence="3 6" id="KW-0808">Transferase</keyword>
<protein>
    <recommendedName>
        <fullName evidence="6">Polyamine aminopropyltransferase</fullName>
    </recommendedName>
    <alternativeName>
        <fullName evidence="6">Putrescine aminopropyltransferase</fullName>
        <shortName evidence="6">PAPT</shortName>
    </alternativeName>
    <alternativeName>
        <fullName evidence="6">Spermidine synthase</fullName>
        <shortName evidence="6">SPDS</shortName>
        <shortName evidence="6">SPDSY</shortName>
        <ecNumber evidence="6">2.5.1.16</ecNumber>
    </alternativeName>
</protein>
<dbReference type="Gene3D" id="3.40.50.150">
    <property type="entry name" value="Vaccinia Virus protein VP39"/>
    <property type="match status" value="1"/>
</dbReference>
<feature type="binding site" evidence="6">
    <location>
        <position position="169"/>
    </location>
    <ligand>
        <name>S-methyl-5'-thioadenosine</name>
        <dbReference type="ChEBI" id="CHEBI:17509"/>
    </ligand>
</feature>
<dbReference type="PANTHER" id="PTHR43317">
    <property type="entry name" value="THERMOSPERMINE SYNTHASE ACAULIS5"/>
    <property type="match status" value="1"/>
</dbReference>
<dbReference type="PROSITE" id="PS01330">
    <property type="entry name" value="PABS_1"/>
    <property type="match status" value="1"/>
</dbReference>
<evidence type="ECO:0000313" key="9">
    <source>
        <dbReference type="EMBL" id="HHP67803.1"/>
    </source>
</evidence>
<dbReference type="InterPro" id="IPR030373">
    <property type="entry name" value="PABS_CS"/>
</dbReference>
<dbReference type="FunFam" id="3.40.50.150:FF:000088">
    <property type="entry name" value="Polyamine aminopropyltransferase"/>
    <property type="match status" value="1"/>
</dbReference>
<feature type="binding site" evidence="6">
    <location>
        <position position="35"/>
    </location>
    <ligand>
        <name>S-methyl-5'-thioadenosine</name>
        <dbReference type="ChEBI" id="CHEBI:17509"/>
    </ligand>
</feature>
<dbReference type="CDD" id="cd02440">
    <property type="entry name" value="AdoMet_MTases"/>
    <property type="match status" value="1"/>
</dbReference>
<comment type="similarity">
    <text evidence="1 6">Belongs to the spermidine/spermine synthase family.</text>
</comment>
<feature type="binding site" evidence="6">
    <location>
        <position position="66"/>
    </location>
    <ligand>
        <name>spermidine</name>
        <dbReference type="ChEBI" id="CHEBI:57834"/>
    </ligand>
</feature>
<feature type="binding site" evidence="6">
    <location>
        <begin position="142"/>
        <end position="143"/>
    </location>
    <ligand>
        <name>S-methyl-5'-thioadenosine</name>
        <dbReference type="ChEBI" id="CHEBI:17509"/>
    </ligand>
</feature>
<feature type="active site" description="Proton acceptor" evidence="6 7">
    <location>
        <position position="161"/>
    </location>
</feature>
<dbReference type="GO" id="GO:0004766">
    <property type="term" value="F:spermidine synthase activity"/>
    <property type="evidence" value="ECO:0007669"/>
    <property type="project" value="UniProtKB-UniRule"/>
</dbReference>
<comment type="catalytic activity">
    <reaction evidence="5">
        <text>S-adenosyl 3-(methylsulfanyl)propylamine + spermidine = thermospermine + S-methyl-5'-thioadenosine + H(+)</text>
        <dbReference type="Rhea" id="RHEA:30515"/>
        <dbReference type="ChEBI" id="CHEBI:15378"/>
        <dbReference type="ChEBI" id="CHEBI:17509"/>
        <dbReference type="ChEBI" id="CHEBI:57443"/>
        <dbReference type="ChEBI" id="CHEBI:57834"/>
        <dbReference type="ChEBI" id="CHEBI:59903"/>
        <dbReference type="EC" id="2.5.1.79"/>
    </reaction>
</comment>
<dbReference type="Pfam" id="PF17284">
    <property type="entry name" value="Spermine_synt_N"/>
    <property type="match status" value="1"/>
</dbReference>
<proteinExistence type="inferred from homology"/>
<dbReference type="InterPro" id="IPR037163">
    <property type="entry name" value="Spermidine_synt_N_sf"/>
</dbReference>
<dbReference type="PROSITE" id="PS51006">
    <property type="entry name" value="PABS_2"/>
    <property type="match status" value="1"/>
</dbReference>
<dbReference type="AlphaFoldDB" id="A0A7J3XZ19"/>
<evidence type="ECO:0000256" key="5">
    <source>
        <dbReference type="ARBA" id="ARBA00048874"/>
    </source>
</evidence>
<evidence type="ECO:0000256" key="3">
    <source>
        <dbReference type="ARBA" id="ARBA00022679"/>
    </source>
</evidence>
<dbReference type="EC" id="2.5.1.16" evidence="6"/>
<evidence type="ECO:0000259" key="8">
    <source>
        <dbReference type="PROSITE" id="PS51006"/>
    </source>
</evidence>
<dbReference type="InterPro" id="IPR001045">
    <property type="entry name" value="Spermi_synthase"/>
</dbReference>
<evidence type="ECO:0000256" key="1">
    <source>
        <dbReference type="ARBA" id="ARBA00007867"/>
    </source>
</evidence>
<dbReference type="GO" id="GO:0008295">
    <property type="term" value="P:spermidine biosynthetic process"/>
    <property type="evidence" value="ECO:0007669"/>
    <property type="project" value="UniProtKB-UniRule"/>
</dbReference>
<reference evidence="9" key="1">
    <citation type="journal article" date="2020" name="mSystems">
        <title>Genome- and Community-Level Interaction Insights into Carbon Utilization and Element Cycling Functions of Hydrothermarchaeota in Hydrothermal Sediment.</title>
        <authorList>
            <person name="Zhou Z."/>
            <person name="Liu Y."/>
            <person name="Xu W."/>
            <person name="Pan J."/>
            <person name="Luo Z.H."/>
            <person name="Li M."/>
        </authorList>
    </citation>
    <scope>NUCLEOTIDE SEQUENCE [LARGE SCALE GENOMIC DNA]</scope>
    <source>
        <strain evidence="9">SpSt-110</strain>
    </source>
</reference>
<evidence type="ECO:0000256" key="4">
    <source>
        <dbReference type="ARBA" id="ARBA00023115"/>
    </source>
</evidence>
<dbReference type="SUPFAM" id="SSF53335">
    <property type="entry name" value="S-adenosyl-L-methionine-dependent methyltransferases"/>
    <property type="match status" value="1"/>
</dbReference>
<dbReference type="GO" id="GO:0010487">
    <property type="term" value="F:thermospermine synthase activity"/>
    <property type="evidence" value="ECO:0007669"/>
    <property type="project" value="UniProtKB-EC"/>
</dbReference>
<comment type="caution">
    <text evidence="6">Lacks conserved residue(s) required for the propagation of feature annotation.</text>
</comment>
<sequence>MNEFEGLFLVEPAGKYTKHLLRVKKVFAFEKTPYQEVAFVELEGFGRALIIDNFIQSTEGDEFIYHELLVHPAMIIHPNPEKVLIIGGGEGATLREVLKHSTVKKAVMVDIDREVVEFSKKYLEVMHRGSFNDPRAEVLIMDGLKYVEETSERGFDIVILDLTDPYAGPAARPLYSVEFYRKVKNIMGEDSVLVTQAGSSYFYPEEYLFVRDNLRRVFKYTGEYWTWIPSFAVNVNFVIASDVYNPSDINPEEFDKRLNERGVKNLYVDGARFKGLLLAGVLYPKHFTPR</sequence>
<evidence type="ECO:0000256" key="7">
    <source>
        <dbReference type="PROSITE-ProRule" id="PRU00354"/>
    </source>
</evidence>
<dbReference type="HAMAP" id="MF_00198">
    <property type="entry name" value="Spermidine_synth"/>
    <property type="match status" value="1"/>
</dbReference>
<comment type="pathway">
    <text evidence="6">Amine and polyamine biosynthesis; spermidine biosynthesis; spermidine from putrescine: step 1/1.</text>
</comment>
<feature type="binding site" evidence="6">
    <location>
        <position position="90"/>
    </location>
    <ligand>
        <name>spermidine</name>
        <dbReference type="ChEBI" id="CHEBI:57834"/>
    </ligand>
</feature>
<dbReference type="InterPro" id="IPR029063">
    <property type="entry name" value="SAM-dependent_MTases_sf"/>
</dbReference>
<dbReference type="InterPro" id="IPR030374">
    <property type="entry name" value="PABS"/>
</dbReference>
<comment type="caution">
    <text evidence="9">The sequence shown here is derived from an EMBL/GenBank/DDBJ whole genome shotgun (WGS) entry which is preliminary data.</text>
</comment>
<gene>
    <name evidence="6" type="primary">speE</name>
    <name evidence="9" type="ORF">ENM60_03295</name>
</gene>
<keyword evidence="6" id="KW-0745">Spermidine biosynthesis</keyword>
<feature type="domain" description="PABS" evidence="8">
    <location>
        <begin position="6"/>
        <end position="242"/>
    </location>
</feature>
<organism evidence="9">
    <name type="scientific">Thermogladius calderae</name>
    <dbReference type="NCBI Taxonomy" id="1200300"/>
    <lineage>
        <taxon>Archaea</taxon>
        <taxon>Thermoproteota</taxon>
        <taxon>Thermoprotei</taxon>
        <taxon>Desulfurococcales</taxon>
        <taxon>Desulfurococcaceae</taxon>
        <taxon>Thermogladius</taxon>
    </lineage>
</organism>
<name>A0A7J3XZ19_9CREN</name>
<accession>A0A7J3XZ19</accession>
<evidence type="ECO:0000256" key="2">
    <source>
        <dbReference type="ARBA" id="ARBA00022490"/>
    </source>
</evidence>
<comment type="subunit">
    <text evidence="6">Homodimer or homotetramer.</text>
</comment>
<comment type="catalytic activity">
    <reaction evidence="6">
        <text>S-adenosyl 3-(methylsulfanyl)propylamine + putrescine = S-methyl-5'-thioadenosine + spermidine + H(+)</text>
        <dbReference type="Rhea" id="RHEA:12721"/>
        <dbReference type="ChEBI" id="CHEBI:15378"/>
        <dbReference type="ChEBI" id="CHEBI:17509"/>
        <dbReference type="ChEBI" id="CHEBI:57443"/>
        <dbReference type="ChEBI" id="CHEBI:57834"/>
        <dbReference type="ChEBI" id="CHEBI:326268"/>
        <dbReference type="EC" id="2.5.1.16"/>
    </reaction>
</comment>
<dbReference type="Gene3D" id="2.30.140.10">
    <property type="entry name" value="Spermidine synthase, tetramerisation domain"/>
    <property type="match status" value="1"/>
</dbReference>
<dbReference type="InterPro" id="IPR035246">
    <property type="entry name" value="Spermidine_synt_N"/>
</dbReference>
<keyword evidence="4 6" id="KW-0620">Polyamine biosynthesis</keyword>
<comment type="function">
    <text evidence="6">Catalyzes the irreversible transfer of a propylamine group from the amino donor S-adenosylmethioninamine (decarboxy-AdoMet) to putrescine (1,4-diaminobutane) to yield spermidine.</text>
</comment>
<feature type="binding site" evidence="6">
    <location>
        <position position="110"/>
    </location>
    <ligand>
        <name>S-methyl-5'-thioadenosine</name>
        <dbReference type="ChEBI" id="CHEBI:17509"/>
    </ligand>
</feature>
<dbReference type="PANTHER" id="PTHR43317:SF1">
    <property type="entry name" value="THERMOSPERMINE SYNTHASE ACAULIS5"/>
    <property type="match status" value="1"/>
</dbReference>
<dbReference type="UniPathway" id="UPA00248">
    <property type="reaction ID" value="UER00314"/>
</dbReference>